<organism evidence="2 3">
    <name type="scientific">Pontibacter ummariensis</name>
    <dbReference type="NCBI Taxonomy" id="1610492"/>
    <lineage>
        <taxon>Bacteria</taxon>
        <taxon>Pseudomonadati</taxon>
        <taxon>Bacteroidota</taxon>
        <taxon>Cytophagia</taxon>
        <taxon>Cytophagales</taxon>
        <taxon>Hymenobacteraceae</taxon>
        <taxon>Pontibacter</taxon>
    </lineage>
</organism>
<dbReference type="EMBL" id="FZOQ01000017">
    <property type="protein sequence ID" value="SNS93662.1"/>
    <property type="molecule type" value="Genomic_DNA"/>
</dbReference>
<reference evidence="3" key="1">
    <citation type="submission" date="2017-06" db="EMBL/GenBank/DDBJ databases">
        <authorList>
            <person name="Varghese N."/>
            <person name="Submissions S."/>
        </authorList>
    </citation>
    <scope>NUCLEOTIDE SEQUENCE [LARGE SCALE GENOMIC DNA]</scope>
    <source>
        <strain evidence="3">NKM1</strain>
    </source>
</reference>
<evidence type="ECO:0008006" key="4">
    <source>
        <dbReference type="Google" id="ProtNLM"/>
    </source>
</evidence>
<dbReference type="Pfam" id="PF11138">
    <property type="entry name" value="DUF2911"/>
    <property type="match status" value="1"/>
</dbReference>
<keyword evidence="3" id="KW-1185">Reference proteome</keyword>
<dbReference type="AlphaFoldDB" id="A0A239IJS3"/>
<dbReference type="Proteomes" id="UP000198432">
    <property type="component" value="Unassembled WGS sequence"/>
</dbReference>
<feature type="chain" id="PRO_5013167559" description="DUF2911 domain-containing protein" evidence="1">
    <location>
        <begin position="26"/>
        <end position="176"/>
    </location>
</feature>
<evidence type="ECO:0000313" key="2">
    <source>
        <dbReference type="EMBL" id="SNS93662.1"/>
    </source>
</evidence>
<evidence type="ECO:0000313" key="3">
    <source>
        <dbReference type="Proteomes" id="UP000198432"/>
    </source>
</evidence>
<accession>A0A239IJS3</accession>
<sequence>MKNTKGLRLLTLLLLGVLISASAWAQDSKANRASPPATATGKVGPATVVVNYSSPAVNGREIWGDLVRYGEVWRSGANEATTVEVDQDVLVEGQRLPAGRYSFYTIPGEDEWTVIFNKVADQWGTQYDQQQDALRVTAKPQKSTAMNERLKYDVTNDGIVLLWENLMLPVSIKPAQ</sequence>
<dbReference type="InterPro" id="IPR021314">
    <property type="entry name" value="DUF2911"/>
</dbReference>
<dbReference type="RefSeq" id="WP_089320525.1">
    <property type="nucleotide sequence ID" value="NZ_FZOQ01000017.1"/>
</dbReference>
<proteinExistence type="predicted"/>
<gene>
    <name evidence="2" type="ORF">SAMN06296052_11780</name>
</gene>
<evidence type="ECO:0000256" key="1">
    <source>
        <dbReference type="SAM" id="SignalP"/>
    </source>
</evidence>
<keyword evidence="1" id="KW-0732">Signal</keyword>
<protein>
    <recommendedName>
        <fullName evidence="4">DUF2911 domain-containing protein</fullName>
    </recommendedName>
</protein>
<feature type="signal peptide" evidence="1">
    <location>
        <begin position="1"/>
        <end position="25"/>
    </location>
</feature>
<name>A0A239IJS3_9BACT</name>
<dbReference type="OrthoDB" id="195456at2"/>